<evidence type="ECO:0000313" key="2">
    <source>
        <dbReference type="Proteomes" id="UP000268007"/>
    </source>
</evidence>
<accession>A0A495J6Q9</accession>
<organism evidence="1 2">
    <name type="scientific">Mucilaginibacter gracilis</name>
    <dbReference type="NCBI Taxonomy" id="423350"/>
    <lineage>
        <taxon>Bacteria</taxon>
        <taxon>Pseudomonadati</taxon>
        <taxon>Bacteroidota</taxon>
        <taxon>Sphingobacteriia</taxon>
        <taxon>Sphingobacteriales</taxon>
        <taxon>Sphingobacteriaceae</taxon>
        <taxon>Mucilaginibacter</taxon>
    </lineage>
</organism>
<evidence type="ECO:0000313" key="1">
    <source>
        <dbReference type="EMBL" id="RKR84401.1"/>
    </source>
</evidence>
<gene>
    <name evidence="1" type="ORF">BDD43_4636</name>
</gene>
<reference evidence="1 2" key="1">
    <citation type="submission" date="2018-10" db="EMBL/GenBank/DDBJ databases">
        <title>Genomic Encyclopedia of Archaeal and Bacterial Type Strains, Phase II (KMG-II): from individual species to whole genera.</title>
        <authorList>
            <person name="Goeker M."/>
        </authorList>
    </citation>
    <scope>NUCLEOTIDE SEQUENCE [LARGE SCALE GENOMIC DNA]</scope>
    <source>
        <strain evidence="1 2">DSM 18602</strain>
    </source>
</reference>
<dbReference type="RefSeq" id="WP_121200002.1">
    <property type="nucleotide sequence ID" value="NZ_RBKU01000001.1"/>
</dbReference>
<protein>
    <recommendedName>
        <fullName evidence="3">DUF1570 domain-containing protein</fullName>
    </recommendedName>
</protein>
<sequence>MHQIKAKPVLLKQIICLCLFVLTFSYTTKAQIFRINTINCKLSNADTALLNKMGRFEANFYNQVFSTHKNDSVTIDINLYGKHREYNEVQKDQMNTTFIDGFYSLKQNKVFIYKSDNYMNTLFHETSHNILRYNFPRPPQWLNEGIATLLGYLVETTDNRILYMPQAMYAKQLKDSIRAHQFNMNNFFNYKSADWYDKGKRPMLYATSYCIVYFLINQDKDYLAPILVLMKKGTSTPNAFKATFGSLDNFTREFYDFYLNGAGTRL</sequence>
<proteinExistence type="predicted"/>
<dbReference type="EMBL" id="RBKU01000001">
    <property type="protein sequence ID" value="RKR84401.1"/>
    <property type="molecule type" value="Genomic_DNA"/>
</dbReference>
<evidence type="ECO:0008006" key="3">
    <source>
        <dbReference type="Google" id="ProtNLM"/>
    </source>
</evidence>
<dbReference type="OrthoDB" id="256673at2"/>
<comment type="caution">
    <text evidence="1">The sequence shown here is derived from an EMBL/GenBank/DDBJ whole genome shotgun (WGS) entry which is preliminary data.</text>
</comment>
<dbReference type="Proteomes" id="UP000268007">
    <property type="component" value="Unassembled WGS sequence"/>
</dbReference>
<name>A0A495J6Q9_9SPHI</name>
<keyword evidence="2" id="KW-1185">Reference proteome</keyword>
<dbReference type="AlphaFoldDB" id="A0A495J6Q9"/>